<dbReference type="AlphaFoldDB" id="A0A2Z7BZK3"/>
<dbReference type="EMBL" id="KV002540">
    <property type="protein sequence ID" value="KZV37640.1"/>
    <property type="molecule type" value="Genomic_DNA"/>
</dbReference>
<gene>
    <name evidence="2" type="ORF">F511_03946</name>
</gene>
<evidence type="ECO:0000313" key="2">
    <source>
        <dbReference type="EMBL" id="KZV37640.1"/>
    </source>
</evidence>
<organism evidence="2 3">
    <name type="scientific">Dorcoceras hygrometricum</name>
    <dbReference type="NCBI Taxonomy" id="472368"/>
    <lineage>
        <taxon>Eukaryota</taxon>
        <taxon>Viridiplantae</taxon>
        <taxon>Streptophyta</taxon>
        <taxon>Embryophyta</taxon>
        <taxon>Tracheophyta</taxon>
        <taxon>Spermatophyta</taxon>
        <taxon>Magnoliopsida</taxon>
        <taxon>eudicotyledons</taxon>
        <taxon>Gunneridae</taxon>
        <taxon>Pentapetalae</taxon>
        <taxon>asterids</taxon>
        <taxon>lamiids</taxon>
        <taxon>Lamiales</taxon>
        <taxon>Gesneriaceae</taxon>
        <taxon>Didymocarpoideae</taxon>
        <taxon>Trichosporeae</taxon>
        <taxon>Loxocarpinae</taxon>
        <taxon>Dorcoceras</taxon>
    </lineage>
</organism>
<feature type="region of interest" description="Disordered" evidence="1">
    <location>
        <begin position="1"/>
        <end position="25"/>
    </location>
</feature>
<dbReference type="Proteomes" id="UP000250235">
    <property type="component" value="Unassembled WGS sequence"/>
</dbReference>
<keyword evidence="3" id="KW-1185">Reference proteome</keyword>
<reference evidence="2 3" key="1">
    <citation type="journal article" date="2015" name="Proc. Natl. Acad. Sci. U.S.A.">
        <title>The resurrection genome of Boea hygrometrica: A blueprint for survival of dehydration.</title>
        <authorList>
            <person name="Xiao L."/>
            <person name="Yang G."/>
            <person name="Zhang L."/>
            <person name="Yang X."/>
            <person name="Zhao S."/>
            <person name="Ji Z."/>
            <person name="Zhou Q."/>
            <person name="Hu M."/>
            <person name="Wang Y."/>
            <person name="Chen M."/>
            <person name="Xu Y."/>
            <person name="Jin H."/>
            <person name="Xiao X."/>
            <person name="Hu G."/>
            <person name="Bao F."/>
            <person name="Hu Y."/>
            <person name="Wan P."/>
            <person name="Li L."/>
            <person name="Deng X."/>
            <person name="Kuang T."/>
            <person name="Xiang C."/>
            <person name="Zhu J.K."/>
            <person name="Oliver M.J."/>
            <person name="He Y."/>
        </authorList>
    </citation>
    <scope>NUCLEOTIDE SEQUENCE [LARGE SCALE GENOMIC DNA]</scope>
    <source>
        <strain evidence="3">cv. XS01</strain>
    </source>
</reference>
<protein>
    <submittedName>
        <fullName evidence="2">Uncharacterized protein</fullName>
    </submittedName>
</protein>
<proteinExistence type="predicted"/>
<evidence type="ECO:0000256" key="1">
    <source>
        <dbReference type="SAM" id="MobiDB-lite"/>
    </source>
</evidence>
<sequence>MSSNDVASSPTRNKHIAPTSGQPGIGLHQIIKRTGPCSATSPLAWGISLQLGLKYSILLAYHLVRSGDIHEIVEQSLQVGGVLEKTTGKDGMIPKRNFVCRHVIQNHRYRDSKALEKVFTLVKQARSKQHKLMQPITVVPPPVERSHQFGAAHLLQEYHHT</sequence>
<accession>A0A2Z7BZK3</accession>
<name>A0A2Z7BZK3_9LAMI</name>
<feature type="compositionally biased region" description="Polar residues" evidence="1">
    <location>
        <begin position="1"/>
        <end position="11"/>
    </location>
</feature>
<evidence type="ECO:0000313" key="3">
    <source>
        <dbReference type="Proteomes" id="UP000250235"/>
    </source>
</evidence>